<protein>
    <submittedName>
        <fullName evidence="4">Zinc finger protein 425-like</fullName>
    </submittedName>
</protein>
<gene>
    <name evidence="4" type="primary">LOC113465547</name>
</gene>
<evidence type="ECO:0000313" key="3">
    <source>
        <dbReference type="Proteomes" id="UP000079169"/>
    </source>
</evidence>
<keyword evidence="1" id="KW-0863">Zinc-finger</keyword>
<dbReference type="Pfam" id="PF00096">
    <property type="entry name" value="zf-C2H2"/>
    <property type="match status" value="1"/>
</dbReference>
<evidence type="ECO:0000259" key="2">
    <source>
        <dbReference type="PROSITE" id="PS50157"/>
    </source>
</evidence>
<dbReference type="PROSITE" id="PS50157">
    <property type="entry name" value="ZINC_FINGER_C2H2_2"/>
    <property type="match status" value="1"/>
</dbReference>
<dbReference type="GeneID" id="113465547"/>
<dbReference type="SUPFAM" id="SSF57667">
    <property type="entry name" value="beta-beta-alpha zinc fingers"/>
    <property type="match status" value="1"/>
</dbReference>
<name>A0A3Q0IIA5_DIACI</name>
<sequence length="108" mass="12271">MRLSSIQPPSTDLLNLITNKRTASSDLLNLITNKRTASSSEDKPAGEDVFACPKCSKTYLRQYTLNAHLRYECGKRPKFKCPHCNKKCHQKCNLKSHIALKHDQVTQI</sequence>
<dbReference type="InterPro" id="IPR036236">
    <property type="entry name" value="Znf_C2H2_sf"/>
</dbReference>
<dbReference type="PaxDb" id="121845-A0A3Q0IIA5"/>
<dbReference type="GO" id="GO:0008270">
    <property type="term" value="F:zinc ion binding"/>
    <property type="evidence" value="ECO:0007669"/>
    <property type="project" value="UniProtKB-KW"/>
</dbReference>
<dbReference type="RefSeq" id="XP_026675961.1">
    <property type="nucleotide sequence ID" value="XM_026820160.1"/>
</dbReference>
<dbReference type="SMART" id="SM00355">
    <property type="entry name" value="ZnF_C2H2"/>
    <property type="match status" value="2"/>
</dbReference>
<accession>A0A3Q0IIA5</accession>
<feature type="domain" description="C2H2-type" evidence="2">
    <location>
        <begin position="50"/>
        <end position="77"/>
    </location>
</feature>
<reference evidence="4" key="1">
    <citation type="submission" date="2025-08" db="UniProtKB">
        <authorList>
            <consortium name="RefSeq"/>
        </authorList>
    </citation>
    <scope>IDENTIFICATION</scope>
</reference>
<dbReference type="InterPro" id="IPR013087">
    <property type="entry name" value="Znf_C2H2_type"/>
</dbReference>
<keyword evidence="1" id="KW-0862">Zinc</keyword>
<keyword evidence="3" id="KW-1185">Reference proteome</keyword>
<organism evidence="3 4">
    <name type="scientific">Diaphorina citri</name>
    <name type="common">Asian citrus psyllid</name>
    <dbReference type="NCBI Taxonomy" id="121845"/>
    <lineage>
        <taxon>Eukaryota</taxon>
        <taxon>Metazoa</taxon>
        <taxon>Ecdysozoa</taxon>
        <taxon>Arthropoda</taxon>
        <taxon>Hexapoda</taxon>
        <taxon>Insecta</taxon>
        <taxon>Pterygota</taxon>
        <taxon>Neoptera</taxon>
        <taxon>Paraneoptera</taxon>
        <taxon>Hemiptera</taxon>
        <taxon>Sternorrhyncha</taxon>
        <taxon>Psylloidea</taxon>
        <taxon>Psyllidae</taxon>
        <taxon>Diaphorininae</taxon>
        <taxon>Diaphorina</taxon>
    </lineage>
</organism>
<dbReference type="Gene3D" id="3.30.160.60">
    <property type="entry name" value="Classic Zinc Finger"/>
    <property type="match status" value="1"/>
</dbReference>
<dbReference type="KEGG" id="dci:113465547"/>
<dbReference type="Proteomes" id="UP000079169">
    <property type="component" value="Unplaced"/>
</dbReference>
<evidence type="ECO:0000256" key="1">
    <source>
        <dbReference type="PROSITE-ProRule" id="PRU00042"/>
    </source>
</evidence>
<evidence type="ECO:0000313" key="4">
    <source>
        <dbReference type="RefSeq" id="XP_026675961.1"/>
    </source>
</evidence>
<proteinExistence type="predicted"/>
<dbReference type="PROSITE" id="PS00028">
    <property type="entry name" value="ZINC_FINGER_C2H2_1"/>
    <property type="match status" value="1"/>
</dbReference>
<dbReference type="AlphaFoldDB" id="A0A3Q0IIA5"/>
<keyword evidence="1" id="KW-0479">Metal-binding</keyword>